<evidence type="ECO:0000313" key="6">
    <source>
        <dbReference type="EMBL" id="SEB12294.1"/>
    </source>
</evidence>
<comment type="cofactor">
    <cofactor evidence="5">
        <name>Mg(2+)</name>
        <dbReference type="ChEBI" id="CHEBI:18420"/>
    </cofactor>
</comment>
<dbReference type="InterPro" id="IPR005493">
    <property type="entry name" value="RraA/RraA-like"/>
</dbReference>
<dbReference type="OrthoDB" id="9805307at2"/>
<comment type="cofactor">
    <cofactor evidence="1">
        <name>a divalent metal cation</name>
        <dbReference type="ChEBI" id="CHEBI:60240"/>
    </cofactor>
</comment>
<feature type="binding site" evidence="5">
    <location>
        <position position="110"/>
    </location>
    <ligand>
        <name>substrate</name>
    </ligand>
</feature>
<dbReference type="Gene3D" id="3.50.30.40">
    <property type="entry name" value="Ribonuclease E inhibitor RraA/RraA-like"/>
    <property type="match status" value="1"/>
</dbReference>
<dbReference type="CDD" id="cd16841">
    <property type="entry name" value="RraA_family"/>
    <property type="match status" value="1"/>
</dbReference>
<dbReference type="Proteomes" id="UP000198638">
    <property type="component" value="Unassembled WGS sequence"/>
</dbReference>
<feature type="binding site" evidence="5">
    <location>
        <position position="111"/>
    </location>
    <ligand>
        <name>Mg(2+)</name>
        <dbReference type="ChEBI" id="CHEBI:18420"/>
    </ligand>
</feature>
<keyword evidence="7" id="KW-1185">Reference proteome</keyword>
<dbReference type="PANTHER" id="PTHR33254">
    <property type="entry name" value="4-HYDROXY-4-METHYL-2-OXOGLUTARATE ALDOLASE 3-RELATED"/>
    <property type="match status" value="1"/>
</dbReference>
<dbReference type="EMBL" id="FNRQ01000006">
    <property type="protein sequence ID" value="SEB12294.1"/>
    <property type="molecule type" value="Genomic_DNA"/>
</dbReference>
<keyword evidence="5" id="KW-0460">Magnesium</keyword>
<evidence type="ECO:0000313" key="7">
    <source>
        <dbReference type="Proteomes" id="UP000198638"/>
    </source>
</evidence>
<evidence type="ECO:0000256" key="4">
    <source>
        <dbReference type="ARBA" id="ARBA00030169"/>
    </source>
</evidence>
<reference evidence="7" key="1">
    <citation type="submission" date="2016-10" db="EMBL/GenBank/DDBJ databases">
        <authorList>
            <person name="Varghese N."/>
            <person name="Submissions S."/>
        </authorList>
    </citation>
    <scope>NUCLEOTIDE SEQUENCE [LARGE SCALE GENOMIC DNA]</scope>
    <source>
        <strain evidence="7">LMG 24000</strain>
    </source>
</reference>
<dbReference type="InterPro" id="IPR036704">
    <property type="entry name" value="RraA/RraA-like_sf"/>
</dbReference>
<organism evidence="6 7">
    <name type="scientific">Paraburkholderia sartisoli</name>
    <dbReference type="NCBI Taxonomy" id="83784"/>
    <lineage>
        <taxon>Bacteria</taxon>
        <taxon>Pseudomonadati</taxon>
        <taxon>Pseudomonadota</taxon>
        <taxon>Betaproteobacteria</taxon>
        <taxon>Burkholderiales</taxon>
        <taxon>Burkholderiaceae</taxon>
        <taxon>Paraburkholderia</taxon>
    </lineage>
</organism>
<proteinExistence type="predicted"/>
<gene>
    <name evidence="6" type="ORF">SAMN05192564_106283</name>
</gene>
<dbReference type="SUPFAM" id="SSF89562">
    <property type="entry name" value="RraA-like"/>
    <property type="match status" value="1"/>
</dbReference>
<feature type="binding site" evidence="5">
    <location>
        <begin position="88"/>
        <end position="91"/>
    </location>
    <ligand>
        <name>substrate</name>
    </ligand>
</feature>
<evidence type="ECO:0000256" key="5">
    <source>
        <dbReference type="PIRSR" id="PIRSR605493-1"/>
    </source>
</evidence>
<dbReference type="AlphaFoldDB" id="A0A1H4GRZ0"/>
<evidence type="ECO:0000256" key="1">
    <source>
        <dbReference type="ARBA" id="ARBA00001968"/>
    </source>
</evidence>
<accession>A0A1H4GRZ0</accession>
<dbReference type="STRING" id="83784.SAMN05192564_106283"/>
<dbReference type="RefSeq" id="WP_090535572.1">
    <property type="nucleotide sequence ID" value="NZ_FNRQ01000006.1"/>
</dbReference>
<sequence length="218" mass="23572">MTNSAISQLSCMDTTTISDALDKLGIAGQCLGIGPLDPACRLAGPAFTVRYMPCGVHGGTVGDYIDDLPEGTVIVLDNQQRLDATVWGDILTTVASRKRLGGTVIDGVCRDAPRAIDVKYPVFSRGSYMRTGKDRVAVDAVQCSVSIGGVRIDPGDLLVGDRDGVVAIPKARIEQVAEVAQYIDEAENHIRDAVERGERLDEVRKRQRYHSLQTRETS</sequence>
<dbReference type="PANTHER" id="PTHR33254:SF4">
    <property type="entry name" value="4-HYDROXY-4-METHYL-2-OXOGLUTARATE ALDOLASE 3-RELATED"/>
    <property type="match status" value="1"/>
</dbReference>
<protein>
    <recommendedName>
        <fullName evidence="2">Putative 4-hydroxy-4-methyl-2-oxoglutarate aldolase</fullName>
    </recommendedName>
    <alternativeName>
        <fullName evidence="3">Regulator of ribonuclease activity homolog</fullName>
    </alternativeName>
    <alternativeName>
        <fullName evidence="4">RraA-like protein</fullName>
    </alternativeName>
</protein>
<evidence type="ECO:0000256" key="2">
    <source>
        <dbReference type="ARBA" id="ARBA00016549"/>
    </source>
</evidence>
<dbReference type="GO" id="GO:0046872">
    <property type="term" value="F:metal ion binding"/>
    <property type="evidence" value="ECO:0007669"/>
    <property type="project" value="UniProtKB-KW"/>
</dbReference>
<keyword evidence="5" id="KW-0479">Metal-binding</keyword>
<evidence type="ECO:0000256" key="3">
    <source>
        <dbReference type="ARBA" id="ARBA00029596"/>
    </source>
</evidence>
<name>A0A1H4GRZ0_9BURK</name>
<dbReference type="Pfam" id="PF03737">
    <property type="entry name" value="RraA-like"/>
    <property type="match status" value="1"/>
</dbReference>